<dbReference type="Gene3D" id="3.20.20.80">
    <property type="entry name" value="Glycosidases"/>
    <property type="match status" value="1"/>
</dbReference>
<keyword evidence="3" id="KW-1185">Reference proteome</keyword>
<evidence type="ECO:0000313" key="3">
    <source>
        <dbReference type="Proteomes" id="UP001569154"/>
    </source>
</evidence>
<feature type="domain" description="Alpha-amylase-like C-terminal" evidence="1">
    <location>
        <begin position="68"/>
        <end position="107"/>
    </location>
</feature>
<gene>
    <name evidence="2" type="ORF">ACED35_04800</name>
</gene>
<proteinExistence type="predicted"/>
<sequence>MANHTSSKHPWKENAPFFGFSTQSPWLPIDDEHNAFSIDAQQQDPHSTLNFTREMLAWRQQQPALREGSCRILAFNKALMVFERHHESQTLVIAINGSNQEATIRLNLPSPAQTLPLPHMHVSAPTENDLLHPSPWQVWVGELHSN</sequence>
<organism evidence="2 3">
    <name type="scientific">Enterovibrio norvegicus</name>
    <dbReference type="NCBI Taxonomy" id="188144"/>
    <lineage>
        <taxon>Bacteria</taxon>
        <taxon>Pseudomonadati</taxon>
        <taxon>Pseudomonadota</taxon>
        <taxon>Gammaproteobacteria</taxon>
        <taxon>Vibrionales</taxon>
        <taxon>Vibrionaceae</taxon>
        <taxon>Enterovibrio</taxon>
    </lineage>
</organism>
<dbReference type="EMBL" id="JBGONM010000008">
    <property type="protein sequence ID" value="MEZ8080420.1"/>
    <property type="molecule type" value="Genomic_DNA"/>
</dbReference>
<dbReference type="SUPFAM" id="SSF51445">
    <property type="entry name" value="(Trans)glycosidases"/>
    <property type="match status" value="1"/>
</dbReference>
<dbReference type="RefSeq" id="WP_017011713.1">
    <property type="nucleotide sequence ID" value="NZ_AJYF02000003.1"/>
</dbReference>
<dbReference type="Proteomes" id="UP001569154">
    <property type="component" value="Unassembled WGS sequence"/>
</dbReference>
<name>A0ABV4KYF3_9GAMM</name>
<comment type="caution">
    <text evidence="2">The sequence shown here is derived from an EMBL/GenBank/DDBJ whole genome shotgun (WGS) entry which is preliminary data.</text>
</comment>
<evidence type="ECO:0000259" key="1">
    <source>
        <dbReference type="Pfam" id="PF22026"/>
    </source>
</evidence>
<dbReference type="SUPFAM" id="SSF51011">
    <property type="entry name" value="Glycosyl hydrolase domain"/>
    <property type="match status" value="1"/>
</dbReference>
<reference evidence="2 3" key="1">
    <citation type="submission" date="2024-06" db="EMBL/GenBank/DDBJ databases">
        <authorList>
            <person name="Steensen K."/>
            <person name="Seneca J."/>
            <person name="Bartlau N."/>
            <person name="Yu A.X."/>
            <person name="Polz M.F."/>
        </authorList>
    </citation>
    <scope>NUCLEOTIDE SEQUENCE [LARGE SCALE GENOMIC DNA]</scope>
    <source>
        <strain evidence="2 3">1F260</strain>
    </source>
</reference>
<dbReference type="InterPro" id="IPR054174">
    <property type="entry name" value="Alpha-amylase-like_C"/>
</dbReference>
<dbReference type="InterPro" id="IPR013780">
    <property type="entry name" value="Glyco_hydro_b"/>
</dbReference>
<evidence type="ECO:0000313" key="2">
    <source>
        <dbReference type="EMBL" id="MEZ8080420.1"/>
    </source>
</evidence>
<dbReference type="InterPro" id="IPR017853">
    <property type="entry name" value="GH"/>
</dbReference>
<dbReference type="Gene3D" id="2.60.40.1180">
    <property type="entry name" value="Golgi alpha-mannosidase II"/>
    <property type="match status" value="1"/>
</dbReference>
<accession>A0ABV4KYF3</accession>
<dbReference type="Pfam" id="PF22026">
    <property type="entry name" value="Alpha-amylase_C_2"/>
    <property type="match status" value="1"/>
</dbReference>
<protein>
    <submittedName>
        <fullName evidence="2">DUF3459 domain-containing protein</fullName>
    </submittedName>
</protein>